<reference evidence="2 3" key="1">
    <citation type="journal article" date="2014" name="Am. J. Bot.">
        <title>Genome assembly and annotation for red clover (Trifolium pratense; Fabaceae).</title>
        <authorList>
            <person name="Istvanek J."/>
            <person name="Jaros M."/>
            <person name="Krenek A."/>
            <person name="Repkova J."/>
        </authorList>
    </citation>
    <scope>NUCLEOTIDE SEQUENCE [LARGE SCALE GENOMIC DNA]</scope>
    <source>
        <strain evidence="3">cv. Tatra</strain>
        <tissue evidence="2">Young leaves</tissue>
    </source>
</reference>
<sequence length="172" mass="19345">MISKVLANRLKRCLDKCVSQEQSAFVEGRSILDNALIAIKVIHALKRKTQGRRGELALKIDINKAYDKVDWGFLRGFLSRMGFCGQWIDWMMMCVSSVNYAVIMQLIMCVTPGCGLRQGDPLSPYLFILVAEGLTSLIHQAVGRDDIHGVRVCRGSPEVLMTYRHTLISMLI</sequence>
<dbReference type="AlphaFoldDB" id="A0A2K3LN62"/>
<dbReference type="EMBL" id="ASHM01036989">
    <property type="protein sequence ID" value="PNX79966.1"/>
    <property type="molecule type" value="Genomic_DNA"/>
</dbReference>
<evidence type="ECO:0000259" key="1">
    <source>
        <dbReference type="Pfam" id="PF00078"/>
    </source>
</evidence>
<dbReference type="InterPro" id="IPR000477">
    <property type="entry name" value="RT_dom"/>
</dbReference>
<evidence type="ECO:0000313" key="2">
    <source>
        <dbReference type="EMBL" id="PNX79966.1"/>
    </source>
</evidence>
<dbReference type="SUPFAM" id="SSF56672">
    <property type="entry name" value="DNA/RNA polymerases"/>
    <property type="match status" value="1"/>
</dbReference>
<name>A0A2K3LN62_TRIPR</name>
<dbReference type="InterPro" id="IPR043502">
    <property type="entry name" value="DNA/RNA_pol_sf"/>
</dbReference>
<comment type="caution">
    <text evidence="2">The sequence shown here is derived from an EMBL/GenBank/DDBJ whole genome shotgun (WGS) entry which is preliminary data.</text>
</comment>
<evidence type="ECO:0000313" key="3">
    <source>
        <dbReference type="Proteomes" id="UP000236291"/>
    </source>
</evidence>
<reference evidence="2 3" key="2">
    <citation type="journal article" date="2017" name="Front. Plant Sci.">
        <title>Gene Classification and Mining of Molecular Markers Useful in Red Clover (Trifolium pratense) Breeding.</title>
        <authorList>
            <person name="Istvanek J."/>
            <person name="Dluhosova J."/>
            <person name="Dluhos P."/>
            <person name="Patkova L."/>
            <person name="Nedelnik J."/>
            <person name="Repkova J."/>
        </authorList>
    </citation>
    <scope>NUCLEOTIDE SEQUENCE [LARGE SCALE GENOMIC DNA]</scope>
    <source>
        <strain evidence="3">cv. Tatra</strain>
        <tissue evidence="2">Young leaves</tissue>
    </source>
</reference>
<protein>
    <submittedName>
        <fullName evidence="2">Ribonuclease H</fullName>
    </submittedName>
</protein>
<accession>A0A2K3LN62</accession>
<feature type="domain" description="Reverse transcriptase" evidence="1">
    <location>
        <begin position="2"/>
        <end position="142"/>
    </location>
</feature>
<dbReference type="Proteomes" id="UP000236291">
    <property type="component" value="Unassembled WGS sequence"/>
</dbReference>
<organism evidence="2 3">
    <name type="scientific">Trifolium pratense</name>
    <name type="common">Red clover</name>
    <dbReference type="NCBI Taxonomy" id="57577"/>
    <lineage>
        <taxon>Eukaryota</taxon>
        <taxon>Viridiplantae</taxon>
        <taxon>Streptophyta</taxon>
        <taxon>Embryophyta</taxon>
        <taxon>Tracheophyta</taxon>
        <taxon>Spermatophyta</taxon>
        <taxon>Magnoliopsida</taxon>
        <taxon>eudicotyledons</taxon>
        <taxon>Gunneridae</taxon>
        <taxon>Pentapetalae</taxon>
        <taxon>rosids</taxon>
        <taxon>fabids</taxon>
        <taxon>Fabales</taxon>
        <taxon>Fabaceae</taxon>
        <taxon>Papilionoideae</taxon>
        <taxon>50 kb inversion clade</taxon>
        <taxon>NPAAA clade</taxon>
        <taxon>Hologalegina</taxon>
        <taxon>IRL clade</taxon>
        <taxon>Trifolieae</taxon>
        <taxon>Trifolium</taxon>
    </lineage>
</organism>
<proteinExistence type="predicted"/>
<dbReference type="InterPro" id="IPR052343">
    <property type="entry name" value="Retrotransposon-Effector_Assoc"/>
</dbReference>
<dbReference type="PANTHER" id="PTHR46890:SF48">
    <property type="entry name" value="RNA-DIRECTED DNA POLYMERASE"/>
    <property type="match status" value="1"/>
</dbReference>
<dbReference type="Pfam" id="PF00078">
    <property type="entry name" value="RVT_1"/>
    <property type="match status" value="1"/>
</dbReference>
<gene>
    <name evidence="2" type="ORF">L195_g035959</name>
</gene>
<dbReference type="STRING" id="57577.A0A2K3LN62"/>
<dbReference type="PANTHER" id="PTHR46890">
    <property type="entry name" value="NON-LTR RETROLELEMENT REVERSE TRANSCRIPTASE-LIKE PROTEIN-RELATED"/>
    <property type="match status" value="1"/>
</dbReference>